<gene>
    <name evidence="1" type="ORF">MRK42_13070</name>
</gene>
<organism evidence="1">
    <name type="scientific">Aeromonas sp. 19NY04SH05-1</name>
    <dbReference type="NCBI Taxonomy" id="2920537"/>
    <lineage>
        <taxon>Bacteria</taxon>
        <taxon>Pseudomonadati</taxon>
        <taxon>Pseudomonadota</taxon>
        <taxon>Gammaproteobacteria</taxon>
        <taxon>Aeromonadales</taxon>
        <taxon>Aeromonadaceae</taxon>
        <taxon>Aeromonas</taxon>
    </lineage>
</organism>
<sequence>MDPVSYLFSAYLNLVQQQVSDIYGTELKTLVVQYEGEQVPYSFQLWRIQPQSVCRPYEQDVRRFSQCTVKASALFHRLCDDLNRQDDSSLQQPRFRAMYCQAAVSYRPMIAEIGEARQNPAQLAERACNQAILAAMDSEDEALQAQRDKACAKVQ</sequence>
<name>A0AAU6T4P8_9GAMM</name>
<protein>
    <submittedName>
        <fullName evidence="1">Uncharacterized protein</fullName>
    </submittedName>
</protein>
<evidence type="ECO:0000313" key="1">
    <source>
        <dbReference type="EMBL" id="XAG39938.1"/>
    </source>
</evidence>
<proteinExistence type="predicted"/>
<dbReference type="RefSeq" id="WP_042028614.1">
    <property type="nucleotide sequence ID" value="NZ_CP095328.1"/>
</dbReference>
<dbReference type="EMBL" id="CP095328">
    <property type="protein sequence ID" value="XAG39938.1"/>
    <property type="molecule type" value="Genomic_DNA"/>
</dbReference>
<accession>A0AAU6T4P8</accession>
<reference evidence="1" key="1">
    <citation type="submission" date="2022-03" db="EMBL/GenBank/DDBJ databases">
        <title>Sea Food Isolates.</title>
        <authorList>
            <person name="Li C."/>
        </authorList>
    </citation>
    <scope>NUCLEOTIDE SEQUENCE</scope>
    <source>
        <strain evidence="1">19NY04SH05-1</strain>
    </source>
</reference>
<dbReference type="AlphaFoldDB" id="A0AAU6T4P8"/>